<name>A0ABY4ANC4_9BURK</name>
<keyword evidence="2 6" id="KW-0436">Ligase</keyword>
<dbReference type="Gene3D" id="3.40.50.12780">
    <property type="entry name" value="N-terminal domain of ligase-like"/>
    <property type="match status" value="2"/>
</dbReference>
<evidence type="ECO:0000256" key="3">
    <source>
        <dbReference type="ARBA" id="ARBA00022741"/>
    </source>
</evidence>
<organism evidence="6 7">
    <name type="scientific">Orrella daihaiensis</name>
    <dbReference type="NCBI Taxonomy" id="2782176"/>
    <lineage>
        <taxon>Bacteria</taxon>
        <taxon>Pseudomonadati</taxon>
        <taxon>Pseudomonadota</taxon>
        <taxon>Betaproteobacteria</taxon>
        <taxon>Burkholderiales</taxon>
        <taxon>Alcaligenaceae</taxon>
        <taxon>Orrella</taxon>
    </lineage>
</organism>
<dbReference type="Proteomes" id="UP000831607">
    <property type="component" value="Chromosome"/>
</dbReference>
<keyword evidence="3" id="KW-0547">Nucleotide-binding</keyword>
<dbReference type="SUPFAM" id="SSF56801">
    <property type="entry name" value="Acetyl-CoA synthetase-like"/>
    <property type="match status" value="1"/>
</dbReference>
<dbReference type="EMBL" id="CP063982">
    <property type="protein sequence ID" value="UOD49549.1"/>
    <property type="molecule type" value="Genomic_DNA"/>
</dbReference>
<reference evidence="6 7" key="1">
    <citation type="submission" date="2020-11" db="EMBL/GenBank/DDBJ databases">
        <title>Algicoccus daihaiensis sp.nov., isolated from Daihai Lake in Inner Mongolia.</title>
        <authorList>
            <person name="Kai J."/>
        </authorList>
    </citation>
    <scope>NUCLEOTIDE SEQUENCE [LARGE SCALE GENOMIC DNA]</scope>
    <source>
        <strain evidence="7">f23</strain>
    </source>
</reference>
<evidence type="ECO:0000313" key="6">
    <source>
        <dbReference type="EMBL" id="UOD49549.1"/>
    </source>
</evidence>
<evidence type="ECO:0000256" key="4">
    <source>
        <dbReference type="ARBA" id="ARBA00022840"/>
    </source>
</evidence>
<comment type="similarity">
    <text evidence="1">Belongs to the ATP-dependent AMP-binding enzyme family.</text>
</comment>
<protein>
    <submittedName>
        <fullName evidence="6">Acyl--CoA ligase</fullName>
    </submittedName>
</protein>
<feature type="domain" description="AMP-dependent synthetase/ligase" evidence="5">
    <location>
        <begin position="36"/>
        <end position="188"/>
    </location>
</feature>
<keyword evidence="7" id="KW-1185">Reference proteome</keyword>
<dbReference type="GO" id="GO:0016874">
    <property type="term" value="F:ligase activity"/>
    <property type="evidence" value="ECO:0007669"/>
    <property type="project" value="UniProtKB-KW"/>
</dbReference>
<dbReference type="PANTHER" id="PTHR43605:SF10">
    <property type="entry name" value="ACYL-COA SYNTHETASE MEDIUM CHAIN FAMILY MEMBER 3"/>
    <property type="match status" value="1"/>
</dbReference>
<dbReference type="InterPro" id="IPR051087">
    <property type="entry name" value="Mitochondrial_ACSM"/>
</dbReference>
<evidence type="ECO:0000256" key="1">
    <source>
        <dbReference type="ARBA" id="ARBA00006432"/>
    </source>
</evidence>
<evidence type="ECO:0000256" key="2">
    <source>
        <dbReference type="ARBA" id="ARBA00022598"/>
    </source>
</evidence>
<accession>A0ABY4ANC4</accession>
<evidence type="ECO:0000259" key="5">
    <source>
        <dbReference type="Pfam" id="PF00501"/>
    </source>
</evidence>
<gene>
    <name evidence="6" type="ORF">DHf2319_08690</name>
</gene>
<dbReference type="RefSeq" id="WP_243477777.1">
    <property type="nucleotide sequence ID" value="NZ_CP063982.1"/>
</dbReference>
<dbReference type="PANTHER" id="PTHR43605">
    <property type="entry name" value="ACYL-COENZYME A SYNTHETASE"/>
    <property type="match status" value="1"/>
</dbReference>
<keyword evidence="4" id="KW-0067">ATP-binding</keyword>
<proteinExistence type="inferred from homology"/>
<dbReference type="Pfam" id="PF00501">
    <property type="entry name" value="AMP-binding"/>
    <property type="match status" value="1"/>
</dbReference>
<dbReference type="InterPro" id="IPR042099">
    <property type="entry name" value="ANL_N_sf"/>
</dbReference>
<dbReference type="InterPro" id="IPR000873">
    <property type="entry name" value="AMP-dep_synth/lig_dom"/>
</dbReference>
<sequence length="561" mass="62340">MVESYPELYETFRWHVPKGFNLANACCFQWSGLPGHEQRPALIFENRAGHTDMVTFAELGKVSAQLANGLVRLGVIPGDRVVIMMSNPSDLLTALLACWAVRAVAVPMNALNSADALLPRLKQARSQVALIDAANQGEALAAIAKCPRIKHIVGIDVYDGRVMSWRGLIARQPAIYVPSQCLPSDPALMVWPDHALPDIEPQSALVLAHQSLIGQLPGFVMTSNWFPDQARQVLTTLKPWEESGLLAAILPALYFGHTVVLTDRLPAAANLPSQVTHIVTTGSHLIDALKTDPVNVPTPQPVSGLAVLDQTLHHQWREQSAKLYGAQPNLATFVSGCGLLISQCHRKWPDEPAHSSGYLVPGHHVRLANKSDQSSESNGQTGELEISRVDRAGQTDPAQFVQAWPFKDTLDLSTVLPDWWRTGIYAQDLGNGHWRVLGQVQHWHRMSQQPLSLSELEQAVLLDHQIKWAEVAFMPNKKSPYDEHEIWVLVDTGPTQERLFKAWRDGMRLDIINRILQTTQLDQDSVKIRVGLVDRHSLPLTDPHSRSAWHTRAYQALVDFL</sequence>
<evidence type="ECO:0000313" key="7">
    <source>
        <dbReference type="Proteomes" id="UP000831607"/>
    </source>
</evidence>